<dbReference type="EMBL" id="CP036347">
    <property type="protein sequence ID" value="QDU05958.1"/>
    <property type="molecule type" value="Genomic_DNA"/>
</dbReference>
<evidence type="ECO:0000313" key="3">
    <source>
        <dbReference type="EMBL" id="QDU05958.1"/>
    </source>
</evidence>
<sequence>MATENPTYQELARIRAASENNLAFQTIQTGVLTNLNGVMGSIHSEMAEVRQLHAEGLAAQQELLQREALQDRIEEFLYQAEKLVEKCSSRDTDIPYSSRYFLLQGIIHSVHNEGISTAIIKGRDNKKAFDDVLDKIKKMLSKLSEIAEVKEAIEWASAENRRALAERKRADKELQRQQVLLKKYNAKVFELQQEKKPPLNFGTWYSNRLNNFREIPVLGLLFVFPPTSLMLQVIAWALLYGFIWIPIAYVVSAAYDKKKIEKYNKAIDEKVAKLSETARKHGLDPDGIVLDFEEHEPPLGIAYDGEVH</sequence>
<feature type="coiled-coil region" evidence="1">
    <location>
        <begin position="146"/>
        <end position="194"/>
    </location>
</feature>
<evidence type="ECO:0000256" key="1">
    <source>
        <dbReference type="SAM" id="Coils"/>
    </source>
</evidence>
<keyword evidence="1" id="KW-0175">Coiled coil</keyword>
<evidence type="ECO:0000313" key="4">
    <source>
        <dbReference type="Proteomes" id="UP000320722"/>
    </source>
</evidence>
<protein>
    <submittedName>
        <fullName evidence="3">Uncharacterized protein</fullName>
    </submittedName>
</protein>
<keyword evidence="2" id="KW-0472">Membrane</keyword>
<organism evidence="3 4">
    <name type="scientific">Gimesia chilikensis</name>
    <dbReference type="NCBI Taxonomy" id="2605989"/>
    <lineage>
        <taxon>Bacteria</taxon>
        <taxon>Pseudomonadati</taxon>
        <taxon>Planctomycetota</taxon>
        <taxon>Planctomycetia</taxon>
        <taxon>Planctomycetales</taxon>
        <taxon>Planctomycetaceae</taxon>
        <taxon>Gimesia</taxon>
    </lineage>
</organism>
<keyword evidence="2" id="KW-0812">Transmembrane</keyword>
<name>A0A517WL22_9PLAN</name>
<dbReference type="Proteomes" id="UP000320722">
    <property type="component" value="Chromosome"/>
</dbReference>
<evidence type="ECO:0000256" key="2">
    <source>
        <dbReference type="SAM" id="Phobius"/>
    </source>
</evidence>
<reference evidence="3 4" key="1">
    <citation type="submission" date="2019-02" db="EMBL/GenBank/DDBJ databases">
        <title>Deep-cultivation of Planctomycetes and their phenomic and genomic characterization uncovers novel biology.</title>
        <authorList>
            <person name="Wiegand S."/>
            <person name="Jogler M."/>
            <person name="Boedeker C."/>
            <person name="Pinto D."/>
            <person name="Vollmers J."/>
            <person name="Rivas-Marin E."/>
            <person name="Kohn T."/>
            <person name="Peeters S.H."/>
            <person name="Heuer A."/>
            <person name="Rast P."/>
            <person name="Oberbeckmann S."/>
            <person name="Bunk B."/>
            <person name="Jeske O."/>
            <person name="Meyerdierks A."/>
            <person name="Storesund J.E."/>
            <person name="Kallscheuer N."/>
            <person name="Luecker S."/>
            <person name="Lage O.M."/>
            <person name="Pohl T."/>
            <person name="Merkel B.J."/>
            <person name="Hornburger P."/>
            <person name="Mueller R.-W."/>
            <person name="Bruemmer F."/>
            <person name="Labrenz M."/>
            <person name="Spormann A.M."/>
            <person name="Op den Camp H."/>
            <person name="Overmann J."/>
            <person name="Amann R."/>
            <person name="Jetten M.S.M."/>
            <person name="Mascher T."/>
            <person name="Medema M.H."/>
            <person name="Devos D.P."/>
            <person name="Kaster A.-K."/>
            <person name="Ovreas L."/>
            <person name="Rohde M."/>
            <person name="Galperin M.Y."/>
            <person name="Jogler C."/>
        </authorList>
    </citation>
    <scope>NUCLEOTIDE SEQUENCE [LARGE SCALE GENOMIC DNA]</scope>
    <source>
        <strain evidence="3 4">V6</strain>
    </source>
</reference>
<feature type="transmembrane region" description="Helical" evidence="2">
    <location>
        <begin position="233"/>
        <end position="255"/>
    </location>
</feature>
<dbReference type="RefSeq" id="WP_145044609.1">
    <property type="nucleotide sequence ID" value="NZ_CP036347.1"/>
</dbReference>
<dbReference type="AlphaFoldDB" id="A0A517WL22"/>
<proteinExistence type="predicted"/>
<keyword evidence="2" id="KW-1133">Transmembrane helix</keyword>
<accession>A0A517WL22</accession>
<gene>
    <name evidence="3" type="ORF">V6x_57020</name>
</gene>